<protein>
    <submittedName>
        <fullName evidence="1">Uncharacterized protein</fullName>
    </submittedName>
</protein>
<accession>A0A0A9EMW6</accession>
<organism evidence="1">
    <name type="scientific">Arundo donax</name>
    <name type="common">Giant reed</name>
    <name type="synonym">Donax arundinaceus</name>
    <dbReference type="NCBI Taxonomy" id="35708"/>
    <lineage>
        <taxon>Eukaryota</taxon>
        <taxon>Viridiplantae</taxon>
        <taxon>Streptophyta</taxon>
        <taxon>Embryophyta</taxon>
        <taxon>Tracheophyta</taxon>
        <taxon>Spermatophyta</taxon>
        <taxon>Magnoliopsida</taxon>
        <taxon>Liliopsida</taxon>
        <taxon>Poales</taxon>
        <taxon>Poaceae</taxon>
        <taxon>PACMAD clade</taxon>
        <taxon>Arundinoideae</taxon>
        <taxon>Arundineae</taxon>
        <taxon>Arundo</taxon>
    </lineage>
</organism>
<proteinExistence type="predicted"/>
<reference evidence="1" key="1">
    <citation type="submission" date="2014-09" db="EMBL/GenBank/DDBJ databases">
        <authorList>
            <person name="Magalhaes I.L.F."/>
            <person name="Oliveira U."/>
            <person name="Santos F.R."/>
            <person name="Vidigal T.H.D.A."/>
            <person name="Brescovit A.D."/>
            <person name="Santos A.J."/>
        </authorList>
    </citation>
    <scope>NUCLEOTIDE SEQUENCE</scope>
    <source>
        <tissue evidence="1">Shoot tissue taken approximately 20 cm above the soil surface</tissue>
    </source>
</reference>
<reference evidence="1" key="2">
    <citation type="journal article" date="2015" name="Data Brief">
        <title>Shoot transcriptome of the giant reed, Arundo donax.</title>
        <authorList>
            <person name="Barrero R.A."/>
            <person name="Guerrero F.D."/>
            <person name="Moolhuijzen P."/>
            <person name="Goolsby J.A."/>
            <person name="Tidwell J."/>
            <person name="Bellgard S.E."/>
            <person name="Bellgard M.I."/>
        </authorList>
    </citation>
    <scope>NUCLEOTIDE SEQUENCE</scope>
    <source>
        <tissue evidence="1">Shoot tissue taken approximately 20 cm above the soil surface</tissue>
    </source>
</reference>
<name>A0A0A9EMW6_ARUDO</name>
<dbReference type="EMBL" id="GBRH01197542">
    <property type="protein sequence ID" value="JAE00354.1"/>
    <property type="molecule type" value="Transcribed_RNA"/>
</dbReference>
<dbReference type="AlphaFoldDB" id="A0A0A9EMW6"/>
<evidence type="ECO:0000313" key="1">
    <source>
        <dbReference type="EMBL" id="JAE00354.1"/>
    </source>
</evidence>
<sequence>MVQTSMFSTLHRRCNSLNPNTRLEFLWVQLNLQ</sequence>